<feature type="signal peptide" evidence="2">
    <location>
        <begin position="1"/>
        <end position="17"/>
    </location>
</feature>
<feature type="domain" description="Chemokine interleukin-8-like" evidence="3">
    <location>
        <begin position="35"/>
        <end position="93"/>
    </location>
</feature>
<feature type="chain" id="PRO_5038887155" description="Chemokine interleukin-8-like domain-containing protein" evidence="2">
    <location>
        <begin position="18"/>
        <end position="115"/>
    </location>
</feature>
<reference evidence="4" key="1">
    <citation type="submission" date="2021-01" db="EMBL/GenBank/DDBJ databases">
        <title>A chromosome-scale assembly of European eel, Anguilla anguilla.</title>
        <authorList>
            <person name="Henkel C."/>
            <person name="Jong-Raadsen S.A."/>
            <person name="Dufour S."/>
            <person name="Weltzien F.-A."/>
            <person name="Palstra A.P."/>
            <person name="Pelster B."/>
            <person name="Spaink H.P."/>
            <person name="Van Den Thillart G.E."/>
            <person name="Jansen H."/>
            <person name="Zahm M."/>
            <person name="Klopp C."/>
            <person name="Cedric C."/>
            <person name="Louis A."/>
            <person name="Berthelot C."/>
            <person name="Parey E."/>
            <person name="Roest Crollius H."/>
            <person name="Montfort J."/>
            <person name="Robinson-Rechavi M."/>
            <person name="Bucao C."/>
            <person name="Bouchez O."/>
            <person name="Gislard M."/>
            <person name="Lluch J."/>
            <person name="Milhes M."/>
            <person name="Lampietro C."/>
            <person name="Lopez Roques C."/>
            <person name="Donnadieu C."/>
            <person name="Braasch I."/>
            <person name="Desvignes T."/>
            <person name="Postlethwait J."/>
            <person name="Bobe J."/>
            <person name="Guiguen Y."/>
            <person name="Dirks R."/>
        </authorList>
    </citation>
    <scope>NUCLEOTIDE SEQUENCE</scope>
    <source>
        <strain evidence="4">Tag_6206</strain>
        <tissue evidence="4">Liver</tissue>
    </source>
</reference>
<dbReference type="GO" id="GO:0006955">
    <property type="term" value="P:immune response"/>
    <property type="evidence" value="ECO:0007669"/>
    <property type="project" value="InterPro"/>
</dbReference>
<keyword evidence="5" id="KW-1185">Reference proteome</keyword>
<dbReference type="Gene3D" id="2.40.50.40">
    <property type="match status" value="1"/>
</dbReference>
<accession>A0A9D3MZ46</accession>
<organism evidence="4 5">
    <name type="scientific">Anguilla anguilla</name>
    <name type="common">European freshwater eel</name>
    <name type="synonym">Muraena anguilla</name>
    <dbReference type="NCBI Taxonomy" id="7936"/>
    <lineage>
        <taxon>Eukaryota</taxon>
        <taxon>Metazoa</taxon>
        <taxon>Chordata</taxon>
        <taxon>Craniata</taxon>
        <taxon>Vertebrata</taxon>
        <taxon>Euteleostomi</taxon>
        <taxon>Actinopterygii</taxon>
        <taxon>Neopterygii</taxon>
        <taxon>Teleostei</taxon>
        <taxon>Anguilliformes</taxon>
        <taxon>Anguillidae</taxon>
        <taxon>Anguilla</taxon>
    </lineage>
</organism>
<keyword evidence="2" id="KW-0732">Signal</keyword>
<name>A0A9D3MZ46_ANGAN</name>
<dbReference type="SUPFAM" id="SSF54117">
    <property type="entry name" value="Interleukin 8-like chemokines"/>
    <property type="match status" value="1"/>
</dbReference>
<dbReference type="Pfam" id="PF00048">
    <property type="entry name" value="IL8"/>
    <property type="match status" value="1"/>
</dbReference>
<evidence type="ECO:0000256" key="1">
    <source>
        <dbReference type="ARBA" id="ARBA00022514"/>
    </source>
</evidence>
<gene>
    <name evidence="4" type="ORF">ANANG_G00052040</name>
</gene>
<protein>
    <recommendedName>
        <fullName evidence="3">Chemokine interleukin-8-like domain-containing protein</fullName>
    </recommendedName>
</protein>
<dbReference type="EMBL" id="JAFIRN010000002">
    <property type="protein sequence ID" value="KAG5855713.1"/>
    <property type="molecule type" value="Genomic_DNA"/>
</dbReference>
<evidence type="ECO:0000259" key="3">
    <source>
        <dbReference type="Pfam" id="PF00048"/>
    </source>
</evidence>
<dbReference type="GO" id="GO:0005615">
    <property type="term" value="C:extracellular space"/>
    <property type="evidence" value="ECO:0007669"/>
    <property type="project" value="UniProtKB-KW"/>
</dbReference>
<dbReference type="GO" id="GO:0008009">
    <property type="term" value="F:chemokine activity"/>
    <property type="evidence" value="ECO:0007669"/>
    <property type="project" value="InterPro"/>
</dbReference>
<keyword evidence="1" id="KW-0202">Cytokine</keyword>
<dbReference type="Proteomes" id="UP001044222">
    <property type="component" value="Unassembled WGS sequence"/>
</dbReference>
<proteinExistence type="predicted"/>
<dbReference type="AlphaFoldDB" id="A0A9D3MZ46"/>
<evidence type="ECO:0000313" key="5">
    <source>
        <dbReference type="Proteomes" id="UP001044222"/>
    </source>
</evidence>
<dbReference type="InterPro" id="IPR001811">
    <property type="entry name" value="Chemokine_IL8-like_dom"/>
</dbReference>
<evidence type="ECO:0000313" key="4">
    <source>
        <dbReference type="EMBL" id="KAG5855713.1"/>
    </source>
</evidence>
<comment type="caution">
    <text evidence="4">The sequence shown here is derived from an EMBL/GenBank/DDBJ whole genome shotgun (WGS) entry which is preliminary data.</text>
</comment>
<sequence>MALTLKTLGFFLTVVLCFLLNNAQFGESAYIPPVRCLCPQAEPSVPERLIANFSITEKGAHCQTDTIIVVTPKKVEICLSAEGKQGQDLIECWNRINKDENKKRTCLRRRKPQNK</sequence>
<evidence type="ECO:0000256" key="2">
    <source>
        <dbReference type="SAM" id="SignalP"/>
    </source>
</evidence>
<dbReference type="InterPro" id="IPR036048">
    <property type="entry name" value="Interleukin_8-like_sf"/>
</dbReference>